<gene>
    <name evidence="1" type="ORF">NCTC13773_02179</name>
</gene>
<dbReference type="EMBL" id="LS483409">
    <property type="protein sequence ID" value="SQG80350.1"/>
    <property type="molecule type" value="Genomic_DNA"/>
</dbReference>
<sequence>MTHLKEIIQKKLLDNLKKIDVYQLEDDDIILDEKPELFFSDKRTIFMDENRYHIISKERGKTTFDKIFDSLDDLIYELLDYYVIQKASDIAWEAINGDFSLYEKKCNEEKIRLFTLISPEYGKRKKEEIQKWQ</sequence>
<organism evidence="1 2">
    <name type="scientific">Streptococcus gallolyticus</name>
    <dbReference type="NCBI Taxonomy" id="315405"/>
    <lineage>
        <taxon>Bacteria</taxon>
        <taxon>Bacillati</taxon>
        <taxon>Bacillota</taxon>
        <taxon>Bacilli</taxon>
        <taxon>Lactobacillales</taxon>
        <taxon>Streptococcaceae</taxon>
        <taxon>Streptococcus</taxon>
    </lineage>
</organism>
<accession>A0AA94M4Q9</accession>
<dbReference type="AlphaFoldDB" id="A0AA94M4Q9"/>
<evidence type="ECO:0000313" key="1">
    <source>
        <dbReference type="EMBL" id="SQG80350.1"/>
    </source>
</evidence>
<evidence type="ECO:0008006" key="3">
    <source>
        <dbReference type="Google" id="ProtNLM"/>
    </source>
</evidence>
<evidence type="ECO:0000313" key="2">
    <source>
        <dbReference type="Proteomes" id="UP000249013"/>
    </source>
</evidence>
<dbReference type="RefSeq" id="WP_077497664.1">
    <property type="nucleotide sequence ID" value="NZ_LS483409.1"/>
</dbReference>
<name>A0AA94M4Q9_9STRE</name>
<reference evidence="1 2" key="1">
    <citation type="submission" date="2018-06" db="EMBL/GenBank/DDBJ databases">
        <authorList>
            <consortium name="Pathogen Informatics"/>
            <person name="Doyle S."/>
        </authorList>
    </citation>
    <scope>NUCLEOTIDE SEQUENCE [LARGE SCALE GENOMIC DNA]</scope>
    <source>
        <strain evidence="1 2">NCTC13773</strain>
    </source>
</reference>
<dbReference type="Proteomes" id="UP000249013">
    <property type="component" value="Chromosome 1"/>
</dbReference>
<proteinExistence type="predicted"/>
<protein>
    <recommendedName>
        <fullName evidence="3">Immunity protein 63 domain-containing protein</fullName>
    </recommendedName>
</protein>